<dbReference type="CDD" id="cd11326">
    <property type="entry name" value="AmyAc_Glg_debranch"/>
    <property type="match status" value="1"/>
</dbReference>
<name>M2B7W6_9BACT</name>
<dbReference type="Gene3D" id="2.60.40.10">
    <property type="entry name" value="Immunoglobulins"/>
    <property type="match status" value="1"/>
</dbReference>
<dbReference type="SUPFAM" id="SSF81296">
    <property type="entry name" value="E set domains"/>
    <property type="match status" value="1"/>
</dbReference>
<comment type="similarity">
    <text evidence="1">Belongs to the glycosyl hydrolase 13 family.</text>
</comment>
<dbReference type="PATRIC" id="fig|1263867.3.peg.1028"/>
<dbReference type="Pfam" id="PF02922">
    <property type="entry name" value="CBM_48"/>
    <property type="match status" value="1"/>
</dbReference>
<dbReference type="InterPro" id="IPR013780">
    <property type="entry name" value="Glyco_hydro_b"/>
</dbReference>
<dbReference type="InterPro" id="IPR014756">
    <property type="entry name" value="Ig_E-set"/>
</dbReference>
<protein>
    <submittedName>
        <fullName evidence="3">Glycogen debranching enzyme GlgX</fullName>
    </submittedName>
</protein>
<dbReference type="Pfam" id="PF00128">
    <property type="entry name" value="Alpha-amylase"/>
    <property type="match status" value="1"/>
</dbReference>
<feature type="domain" description="Glycosyl hydrolase family 13 catalytic" evidence="2">
    <location>
        <begin position="210"/>
        <end position="618"/>
    </location>
</feature>
<dbReference type="Proteomes" id="UP000011529">
    <property type="component" value="Unassembled WGS sequence"/>
</dbReference>
<proteinExistence type="inferred from homology"/>
<dbReference type="InterPro" id="IPR013783">
    <property type="entry name" value="Ig-like_fold"/>
</dbReference>
<evidence type="ECO:0000259" key="2">
    <source>
        <dbReference type="SMART" id="SM00642"/>
    </source>
</evidence>
<evidence type="ECO:0000313" key="3">
    <source>
        <dbReference type="EMBL" id="EMB18294.1"/>
    </source>
</evidence>
<dbReference type="SUPFAM" id="SSF51011">
    <property type="entry name" value="Glycosyl hydrolase domain"/>
    <property type="match status" value="1"/>
</dbReference>
<organism evidence="3 4">
    <name type="scientific">Rhodopirellula europaea 6C</name>
    <dbReference type="NCBI Taxonomy" id="1263867"/>
    <lineage>
        <taxon>Bacteria</taxon>
        <taxon>Pseudomonadati</taxon>
        <taxon>Planctomycetota</taxon>
        <taxon>Planctomycetia</taxon>
        <taxon>Pirellulales</taxon>
        <taxon>Pirellulaceae</taxon>
        <taxon>Rhodopirellula</taxon>
    </lineage>
</organism>
<dbReference type="Gene3D" id="3.20.20.80">
    <property type="entry name" value="Glycosidases"/>
    <property type="match status" value="1"/>
</dbReference>
<dbReference type="SUPFAM" id="SSF51445">
    <property type="entry name" value="(Trans)glycosidases"/>
    <property type="match status" value="1"/>
</dbReference>
<reference evidence="3" key="1">
    <citation type="submission" date="2012-11" db="EMBL/GenBank/DDBJ databases">
        <title>Permanent draft genomes of Rhodopirellula europaea strain SH398 and 6C.</title>
        <authorList>
            <person name="Richter M."/>
            <person name="Richter-Heitmann T."/>
            <person name="Frank C."/>
            <person name="Harder J."/>
            <person name="Glockner F.O."/>
        </authorList>
    </citation>
    <scope>NUCLEOTIDE SEQUENCE</scope>
    <source>
        <strain evidence="3">6C</strain>
    </source>
</reference>
<dbReference type="EMBL" id="ANMO01000053">
    <property type="protein sequence ID" value="EMB18294.1"/>
    <property type="molecule type" value="Genomic_DNA"/>
</dbReference>
<dbReference type="InterPro" id="IPR004193">
    <property type="entry name" value="Glyco_hydro_13_N"/>
</dbReference>
<evidence type="ECO:0000256" key="1">
    <source>
        <dbReference type="ARBA" id="ARBA00008061"/>
    </source>
</evidence>
<dbReference type="InterPro" id="IPR044505">
    <property type="entry name" value="GlgX_Isoamylase_N_E_set"/>
</dbReference>
<dbReference type="Gene3D" id="2.60.40.1180">
    <property type="entry name" value="Golgi alpha-mannosidase II"/>
    <property type="match status" value="1"/>
</dbReference>
<dbReference type="InterPro" id="IPR017853">
    <property type="entry name" value="GH"/>
</dbReference>
<dbReference type="AlphaFoldDB" id="M2B7W6"/>
<sequence length="730" mass="83802">MSTFPQETDRSGLVPGLRFGLQAFTLFLQPDSKHVDGTFPYLDSKMNAWQRAEGSPFPLGASWIAEESSFNFSLYSRHATTVHLLLYRKDDLVHPAREVKLNYLFNKSGPIWHCRIHCESSDDWAYYAYRVDGPAPQGGYDFHDFDFQKVLLDPFAKRVFFPESFSREAARRPGSNEGQAPLGILPNQFCEFDWQDDRISRHGSDLVIYEMHVRGFTKNPNSGVPETRQGTFLGVVDKIPYLVELGVTAVELMPVFQFDPDDGNYWGYMPLNFFSPHHAYSTNPSACNQRDEFRMMVRELHAVGIEVILDVVYNHTCEGDHRGPTYSWKGIDSSTAYMMTGNANTPYANHSGTGNTMHTANRAIRRMIVDSLRFWDSHMHVDGFRFDLASVFTRNSDGSINLDDPPIVSEIGTDSDLCDDRLIAEPWDADGQFQLGKKFPGQRWMQWNAHYRDTMQRFVRGDRGMVPDLMTRLYGSCDLFPDDLRHALQPSLSVNYITSHDGSTMYDLTAYNEKRNWANGHNNTDGAKEYSWDCGWEGDEETPSEILQIRKQQVRNFFCLLMLSNGTPMFRMGDEFLQTQRGNNNPYNQDNATSWLDWDRRVEHADIFEFVREMIAFRKSHPSISRSRFWRGDVRWYGTGHLVDMSSESRQLAYCLHGESQSDKDIYVMINAGSESIEFGIQEWAFEKWRLAVDTSCTSLSELASRPESQCVVTPAWNSPARSVCVLVER</sequence>
<evidence type="ECO:0000313" key="4">
    <source>
        <dbReference type="Proteomes" id="UP000011529"/>
    </source>
</evidence>
<dbReference type="InterPro" id="IPR006047">
    <property type="entry name" value="GH13_cat_dom"/>
</dbReference>
<dbReference type="GO" id="GO:0004553">
    <property type="term" value="F:hydrolase activity, hydrolyzing O-glycosyl compounds"/>
    <property type="evidence" value="ECO:0007669"/>
    <property type="project" value="InterPro"/>
</dbReference>
<dbReference type="SMART" id="SM00642">
    <property type="entry name" value="Aamy"/>
    <property type="match status" value="1"/>
</dbReference>
<reference evidence="3" key="2">
    <citation type="journal article" date="2013" name="Mar. Genomics">
        <title>Expression of sulfatases in Rhodopirellula baltica and the diversity of sulfatases in the genus Rhodopirellula.</title>
        <authorList>
            <person name="Wegner C.E."/>
            <person name="Richter-Heitmann T."/>
            <person name="Klindworth A."/>
            <person name="Klockow C."/>
            <person name="Richter M."/>
            <person name="Achstetter T."/>
            <person name="Glockner F.O."/>
            <person name="Harder J."/>
        </authorList>
    </citation>
    <scope>NUCLEOTIDE SEQUENCE [LARGE SCALE GENOMIC DNA]</scope>
    <source>
        <strain evidence="3">6C</strain>
    </source>
</reference>
<gene>
    <name evidence="3" type="ORF">RE6C_00966</name>
</gene>
<dbReference type="PANTHER" id="PTHR43002">
    <property type="entry name" value="GLYCOGEN DEBRANCHING ENZYME"/>
    <property type="match status" value="1"/>
</dbReference>
<dbReference type="CDD" id="cd02856">
    <property type="entry name" value="E_set_GDE_Isoamylase_N"/>
    <property type="match status" value="1"/>
</dbReference>
<accession>M2B7W6</accession>
<keyword evidence="4" id="KW-1185">Reference proteome</keyword>
<dbReference type="GO" id="GO:0005975">
    <property type="term" value="P:carbohydrate metabolic process"/>
    <property type="evidence" value="ECO:0007669"/>
    <property type="project" value="InterPro"/>
</dbReference>
<comment type="caution">
    <text evidence="3">The sequence shown here is derived from an EMBL/GenBank/DDBJ whole genome shotgun (WGS) entry which is preliminary data.</text>
</comment>